<dbReference type="SUPFAM" id="SSF53067">
    <property type="entry name" value="Actin-like ATPase domain"/>
    <property type="match status" value="2"/>
</dbReference>
<dbReference type="Gene3D" id="3.30.420.40">
    <property type="match status" value="1"/>
</dbReference>
<dbReference type="GO" id="GO:0019321">
    <property type="term" value="P:pentose metabolic process"/>
    <property type="evidence" value="ECO:0007669"/>
    <property type="project" value="TreeGrafter"/>
</dbReference>
<evidence type="ECO:0000259" key="5">
    <source>
        <dbReference type="Pfam" id="PF02782"/>
    </source>
</evidence>
<keyword evidence="7" id="KW-1185">Reference proteome</keyword>
<dbReference type="PANTHER" id="PTHR43435:SF4">
    <property type="entry name" value="FGGY CARBOHYDRATE KINASE DOMAIN-CONTAINING PROTEIN"/>
    <property type="match status" value="1"/>
</dbReference>
<dbReference type="Gene3D" id="1.20.58.2240">
    <property type="match status" value="1"/>
</dbReference>
<evidence type="ECO:0000259" key="4">
    <source>
        <dbReference type="Pfam" id="PF00370"/>
    </source>
</evidence>
<dbReference type="Pfam" id="PF00370">
    <property type="entry name" value="FGGY_N"/>
    <property type="match status" value="1"/>
</dbReference>
<feature type="domain" description="Carbohydrate kinase FGGY N-terminal" evidence="4">
    <location>
        <begin position="5"/>
        <end position="260"/>
    </location>
</feature>
<dbReference type="Pfam" id="PF02782">
    <property type="entry name" value="FGGY_C"/>
    <property type="match status" value="1"/>
</dbReference>
<keyword evidence="3 6" id="KW-0418">Kinase</keyword>
<dbReference type="CDD" id="cd07782">
    <property type="entry name" value="ASKHA_NBD_FGGY_D-RBK"/>
    <property type="match status" value="1"/>
</dbReference>
<evidence type="ECO:0000313" key="6">
    <source>
        <dbReference type="EMBL" id="SNB77355.1"/>
    </source>
</evidence>
<comment type="similarity">
    <text evidence="1">Belongs to the FGGY kinase family.</text>
</comment>
<dbReference type="PANTHER" id="PTHR43435">
    <property type="entry name" value="RIBULOKINASE"/>
    <property type="match status" value="1"/>
</dbReference>
<protein>
    <submittedName>
        <fullName evidence="6">FGGY-family pentulose kinase</fullName>
    </submittedName>
</protein>
<dbReference type="RefSeq" id="WP_088562726.1">
    <property type="nucleotide sequence ID" value="NZ_FYEH01000016.1"/>
</dbReference>
<evidence type="ECO:0000256" key="3">
    <source>
        <dbReference type="ARBA" id="ARBA00022777"/>
    </source>
</evidence>
<dbReference type="PIRSF" id="PIRSF000538">
    <property type="entry name" value="GlpK"/>
    <property type="match status" value="1"/>
</dbReference>
<dbReference type="FunFam" id="3.30.420.40:FF:000101">
    <property type="entry name" value="FGGY carbohydrate kinase domain-containing protein"/>
    <property type="match status" value="1"/>
</dbReference>
<evidence type="ECO:0000256" key="1">
    <source>
        <dbReference type="ARBA" id="ARBA00009156"/>
    </source>
</evidence>
<dbReference type="InterPro" id="IPR018485">
    <property type="entry name" value="FGGY_C"/>
</dbReference>
<sequence length="548" mass="58271">MQDVVIGIDVGTGSARAGVFTPQGQMLGQAVRPIRMWREQADFVEQSTDDIWTAVVAATKEALAAAGPVAVKGLGFDATCSLVLIDAKGQPVAAGPSKDDTRNVIVWMDHRALDQAERINAGGHDVLRYVGGRISLEMETPKLLWLKENMPESWQRTAHFFDLPDFLTWRATGATSRSLCSTVCKWTYLGHEDRWDENYFRAIGLGDLADEGFARLGTEVRPLGGVVGEGLSTRAAAELGLPAGIPVGVSAIDAHAGGLGVIGAAIDGQPVDQKGLEQRVALVGGTSSCHMAVSREPRFVPGVWGPYYSAMVPGMWLNEGGQSATGSLIDHVVSTHAAYAAEKKAADAEGITIYQRLNARLEKLAAAVPFPAKLTERLHVDADFHGNRSPRADATLRGAISGLQLHANGDDLALLYLATIQAIAYGTRHIIETMGEQGYTIDTITACGGGTKNPVFLREHADACHCRIALPKEPEAVLLGSAILGAVAGGLYPSIEIAMAGMSAPGALIEPASDAVAAYHDAKYAVFKRLHEDQMAYRELMRETASGD</sequence>
<accession>A0A212RXC6</accession>
<keyword evidence="2" id="KW-0808">Transferase</keyword>
<dbReference type="OrthoDB" id="9805576at2"/>
<dbReference type="GO" id="GO:0005737">
    <property type="term" value="C:cytoplasm"/>
    <property type="evidence" value="ECO:0007669"/>
    <property type="project" value="TreeGrafter"/>
</dbReference>
<evidence type="ECO:0000313" key="7">
    <source>
        <dbReference type="Proteomes" id="UP000197065"/>
    </source>
</evidence>
<evidence type="ECO:0000256" key="2">
    <source>
        <dbReference type="ARBA" id="ARBA00022679"/>
    </source>
</evidence>
<dbReference type="EMBL" id="FYEH01000016">
    <property type="protein sequence ID" value="SNB77355.1"/>
    <property type="molecule type" value="Genomic_DNA"/>
</dbReference>
<organism evidence="6 7">
    <name type="scientific">Arboricoccus pini</name>
    <dbReference type="NCBI Taxonomy" id="1963835"/>
    <lineage>
        <taxon>Bacteria</taxon>
        <taxon>Pseudomonadati</taxon>
        <taxon>Pseudomonadota</taxon>
        <taxon>Alphaproteobacteria</taxon>
        <taxon>Geminicoccales</taxon>
        <taxon>Geminicoccaceae</taxon>
        <taxon>Arboricoccus</taxon>
    </lineage>
</organism>
<dbReference type="InterPro" id="IPR018484">
    <property type="entry name" value="FGGY_N"/>
</dbReference>
<dbReference type="Proteomes" id="UP000197065">
    <property type="component" value="Unassembled WGS sequence"/>
</dbReference>
<name>A0A212RXC6_9PROT</name>
<dbReference type="AlphaFoldDB" id="A0A212RXC6"/>
<dbReference type="GO" id="GO:0019150">
    <property type="term" value="F:D-ribulokinase activity"/>
    <property type="evidence" value="ECO:0007669"/>
    <property type="project" value="TreeGrafter"/>
</dbReference>
<feature type="domain" description="Carbohydrate kinase FGGY C-terminal" evidence="5">
    <location>
        <begin position="281"/>
        <end position="488"/>
    </location>
</feature>
<dbReference type="InterPro" id="IPR043129">
    <property type="entry name" value="ATPase_NBD"/>
</dbReference>
<dbReference type="InterPro" id="IPR006003">
    <property type="entry name" value="FGGY_RbtK-like"/>
</dbReference>
<reference evidence="6 7" key="1">
    <citation type="submission" date="2017-06" db="EMBL/GenBank/DDBJ databases">
        <authorList>
            <person name="Kim H.J."/>
            <person name="Triplett B.A."/>
        </authorList>
    </citation>
    <scope>NUCLEOTIDE SEQUENCE [LARGE SCALE GENOMIC DNA]</scope>
    <source>
        <strain evidence="6 7">B29T1</strain>
    </source>
</reference>
<proteinExistence type="inferred from homology"/>
<dbReference type="InterPro" id="IPR000577">
    <property type="entry name" value="Carb_kinase_FGGY"/>
</dbReference>
<gene>
    <name evidence="6" type="ORF">SAMN07250955_11666</name>
</gene>
<dbReference type="NCBIfam" id="TIGR01315">
    <property type="entry name" value="5C_CHO_kinase"/>
    <property type="match status" value="1"/>
</dbReference>